<accession>A0ABS7J2W3</accession>
<dbReference type="PROSITE" id="PS50949">
    <property type="entry name" value="HTH_GNTR"/>
    <property type="match status" value="1"/>
</dbReference>
<evidence type="ECO:0000313" key="7">
    <source>
        <dbReference type="EMBL" id="MBX7481672.1"/>
    </source>
</evidence>
<keyword evidence="5" id="KW-0804">Transcription</keyword>
<dbReference type="InterPro" id="IPR000524">
    <property type="entry name" value="Tscrpt_reg_HTH_GntR"/>
</dbReference>
<comment type="caution">
    <text evidence="7">The sequence shown here is derived from an EMBL/GenBank/DDBJ whole genome shotgun (WGS) entry which is preliminary data.</text>
</comment>
<dbReference type="Pfam" id="PF00155">
    <property type="entry name" value="Aminotran_1_2"/>
    <property type="match status" value="1"/>
</dbReference>
<dbReference type="InterPro" id="IPR051446">
    <property type="entry name" value="HTH_trans_reg/aminotransferase"/>
</dbReference>
<dbReference type="InterPro" id="IPR015424">
    <property type="entry name" value="PyrdxlP-dep_Trfase"/>
</dbReference>
<dbReference type="CDD" id="cd07377">
    <property type="entry name" value="WHTH_GntR"/>
    <property type="match status" value="1"/>
</dbReference>
<dbReference type="PANTHER" id="PTHR46577:SF2">
    <property type="entry name" value="TRANSCRIPTIONAL REGULATORY PROTEIN"/>
    <property type="match status" value="1"/>
</dbReference>
<gene>
    <name evidence="7" type="ORF">K3174_03960</name>
</gene>
<dbReference type="InterPro" id="IPR015421">
    <property type="entry name" value="PyrdxlP-dep_Trfase_major"/>
</dbReference>
<reference evidence="7 8" key="1">
    <citation type="submission" date="2021-08" db="EMBL/GenBank/DDBJ databases">
        <title>Comparative Genomics Analysis of the Genus Qipengyuania Reveals Extensive Genetic Diversity and Metabolic Versatility, Including the Description of Fifteen Novel Species.</title>
        <authorList>
            <person name="Liu Y."/>
        </authorList>
    </citation>
    <scope>NUCLEOTIDE SEQUENCE [LARGE SCALE GENOMIC DNA]</scope>
    <source>
        <strain evidence="7 8">6D47A</strain>
    </source>
</reference>
<dbReference type="PANTHER" id="PTHR46577">
    <property type="entry name" value="HTH-TYPE TRANSCRIPTIONAL REGULATORY PROTEIN GABR"/>
    <property type="match status" value="1"/>
</dbReference>
<evidence type="ECO:0000256" key="1">
    <source>
        <dbReference type="ARBA" id="ARBA00005384"/>
    </source>
</evidence>
<evidence type="ECO:0000259" key="6">
    <source>
        <dbReference type="PROSITE" id="PS50949"/>
    </source>
</evidence>
<dbReference type="GO" id="GO:0008483">
    <property type="term" value="F:transaminase activity"/>
    <property type="evidence" value="ECO:0007669"/>
    <property type="project" value="UniProtKB-KW"/>
</dbReference>
<dbReference type="InterPro" id="IPR036388">
    <property type="entry name" value="WH-like_DNA-bd_sf"/>
</dbReference>
<evidence type="ECO:0000256" key="2">
    <source>
        <dbReference type="ARBA" id="ARBA00022898"/>
    </source>
</evidence>
<evidence type="ECO:0000313" key="8">
    <source>
        <dbReference type="Proteomes" id="UP000755104"/>
    </source>
</evidence>
<organism evidence="7 8">
    <name type="scientific">Qipengyuania qiaonensis</name>
    <dbReference type="NCBI Taxonomy" id="2867240"/>
    <lineage>
        <taxon>Bacteria</taxon>
        <taxon>Pseudomonadati</taxon>
        <taxon>Pseudomonadota</taxon>
        <taxon>Alphaproteobacteria</taxon>
        <taxon>Sphingomonadales</taxon>
        <taxon>Erythrobacteraceae</taxon>
        <taxon>Qipengyuania</taxon>
    </lineage>
</organism>
<evidence type="ECO:0000256" key="4">
    <source>
        <dbReference type="ARBA" id="ARBA00023125"/>
    </source>
</evidence>
<dbReference type="Gene3D" id="3.40.640.10">
    <property type="entry name" value="Type I PLP-dependent aspartate aminotransferase-like (Major domain)"/>
    <property type="match status" value="1"/>
</dbReference>
<dbReference type="EMBL" id="JAIGNO010000002">
    <property type="protein sequence ID" value="MBX7481672.1"/>
    <property type="molecule type" value="Genomic_DNA"/>
</dbReference>
<dbReference type="InterPro" id="IPR036390">
    <property type="entry name" value="WH_DNA-bd_sf"/>
</dbReference>
<dbReference type="SUPFAM" id="SSF53383">
    <property type="entry name" value="PLP-dependent transferases"/>
    <property type="match status" value="1"/>
</dbReference>
<dbReference type="SUPFAM" id="SSF46785">
    <property type="entry name" value="Winged helix' DNA-binding domain"/>
    <property type="match status" value="1"/>
</dbReference>
<sequence>MQEVDRLIASRSLAEGARLPSIRQAAARFGVSKSTVVLAYDRLASEGVITPRRGAGFFVSSTNTPLRVSEVEPRVDRAVDPLWVSRQALETPGDAFRPGCGWLPAEWLPDGEIRRALRRLARTGDERLVEYGQPTGPRDLRLQLARRLSASGVGCEADQVLVTASATQAMDLVLRLLLSPGDRVLVDDPCFFNFLALLRAHRVEVIGLPMTSEGPDIAALEAALRQHQPKVYITTAGPQNPTGATLSLARAHRILKLAEQHELTIVEDDVFADFEDRPSPRLAALDGLERVIQIGSLSKTLSAAVRCGYVAVRRDWVDPLIDLTIATSYGSGRLSADLVLHVLQDPAYRRHLGTLRQRLAEARMRLGSELCEARVRLFHQPVSGMFLWGELPDDRDATAIARQALEQKVVLAPGNVFSTSQGARGYMRFNVAQCRSREDLARLRMLLGH</sequence>
<dbReference type="InterPro" id="IPR004839">
    <property type="entry name" value="Aminotransferase_I/II_large"/>
</dbReference>
<keyword evidence="2" id="KW-0663">Pyridoxal phosphate</keyword>
<keyword evidence="8" id="KW-1185">Reference proteome</keyword>
<comment type="similarity">
    <text evidence="1">In the C-terminal section; belongs to the class-I pyridoxal-phosphate-dependent aminotransferase family.</text>
</comment>
<feature type="domain" description="HTH gntR-type" evidence="6">
    <location>
        <begin position="1"/>
        <end position="62"/>
    </location>
</feature>
<dbReference type="SMART" id="SM00345">
    <property type="entry name" value="HTH_GNTR"/>
    <property type="match status" value="1"/>
</dbReference>
<dbReference type="Gene3D" id="1.10.10.10">
    <property type="entry name" value="Winged helix-like DNA-binding domain superfamily/Winged helix DNA-binding domain"/>
    <property type="match status" value="1"/>
</dbReference>
<evidence type="ECO:0000256" key="5">
    <source>
        <dbReference type="ARBA" id="ARBA00023163"/>
    </source>
</evidence>
<evidence type="ECO:0000256" key="3">
    <source>
        <dbReference type="ARBA" id="ARBA00023015"/>
    </source>
</evidence>
<keyword evidence="7" id="KW-0032">Aminotransferase</keyword>
<protein>
    <submittedName>
        <fullName evidence="7">PLP-dependent aminotransferase family protein</fullName>
    </submittedName>
</protein>
<dbReference type="Proteomes" id="UP000755104">
    <property type="component" value="Unassembled WGS sequence"/>
</dbReference>
<dbReference type="Pfam" id="PF00392">
    <property type="entry name" value="GntR"/>
    <property type="match status" value="1"/>
</dbReference>
<keyword evidence="3" id="KW-0805">Transcription regulation</keyword>
<name>A0ABS7J2W3_9SPHN</name>
<keyword evidence="7" id="KW-0808">Transferase</keyword>
<dbReference type="CDD" id="cd00609">
    <property type="entry name" value="AAT_like"/>
    <property type="match status" value="1"/>
</dbReference>
<keyword evidence="4" id="KW-0238">DNA-binding</keyword>
<proteinExistence type="inferred from homology"/>